<reference evidence="4" key="1">
    <citation type="submission" date="2018-04" db="EMBL/GenBank/DDBJ databases">
        <title>Whole genome sequencing of Hypsizygus marmoreus.</title>
        <authorList>
            <person name="Choi I.-G."/>
            <person name="Min B."/>
            <person name="Kim J.-G."/>
            <person name="Kim S."/>
            <person name="Oh Y.-L."/>
            <person name="Kong W.-S."/>
            <person name="Park H."/>
            <person name="Jeong J."/>
            <person name="Song E.-S."/>
        </authorList>
    </citation>
    <scope>NUCLEOTIDE SEQUENCE [LARGE SCALE GENOMIC DNA]</scope>
    <source>
        <strain evidence="4">51987-8</strain>
    </source>
</reference>
<evidence type="ECO:0000313" key="4">
    <source>
        <dbReference type="EMBL" id="RDB17905.1"/>
    </source>
</evidence>
<feature type="region of interest" description="Disordered" evidence="2">
    <location>
        <begin position="253"/>
        <end position="290"/>
    </location>
</feature>
<evidence type="ECO:0000256" key="1">
    <source>
        <dbReference type="ARBA" id="ARBA00023125"/>
    </source>
</evidence>
<evidence type="ECO:0000256" key="2">
    <source>
        <dbReference type="SAM" id="MobiDB-lite"/>
    </source>
</evidence>
<dbReference type="AlphaFoldDB" id="A0A369JBW0"/>
<dbReference type="SMART" id="SM00674">
    <property type="entry name" value="CENPB"/>
    <property type="match status" value="1"/>
</dbReference>
<dbReference type="Proteomes" id="UP000076154">
    <property type="component" value="Unassembled WGS sequence"/>
</dbReference>
<dbReference type="InterPro" id="IPR009057">
    <property type="entry name" value="Homeodomain-like_sf"/>
</dbReference>
<dbReference type="GO" id="GO:0005634">
    <property type="term" value="C:nucleus"/>
    <property type="evidence" value="ECO:0007669"/>
    <property type="project" value="TreeGrafter"/>
</dbReference>
<feature type="compositionally biased region" description="Polar residues" evidence="2">
    <location>
        <begin position="42"/>
        <end position="57"/>
    </location>
</feature>
<name>A0A369JBW0_HYPMA</name>
<dbReference type="Gene3D" id="1.10.10.60">
    <property type="entry name" value="Homeodomain-like"/>
    <property type="match status" value="2"/>
</dbReference>
<comment type="caution">
    <text evidence="4">The sequence shown here is derived from an EMBL/GenBank/DDBJ whole genome shotgun (WGS) entry which is preliminary data.</text>
</comment>
<evidence type="ECO:0000313" key="5">
    <source>
        <dbReference type="Proteomes" id="UP000076154"/>
    </source>
</evidence>
<feature type="region of interest" description="Disordered" evidence="2">
    <location>
        <begin position="32"/>
        <end position="85"/>
    </location>
</feature>
<keyword evidence="5" id="KW-1185">Reference proteome</keyword>
<feature type="compositionally biased region" description="Acidic residues" evidence="2">
    <location>
        <begin position="463"/>
        <end position="475"/>
    </location>
</feature>
<dbReference type="Pfam" id="PF03221">
    <property type="entry name" value="HTH_Tnp_Tc5"/>
    <property type="match status" value="1"/>
</dbReference>
<organism evidence="4 5">
    <name type="scientific">Hypsizygus marmoreus</name>
    <name type="common">White beech mushroom</name>
    <name type="synonym">Agaricus marmoreus</name>
    <dbReference type="NCBI Taxonomy" id="39966"/>
    <lineage>
        <taxon>Eukaryota</taxon>
        <taxon>Fungi</taxon>
        <taxon>Dikarya</taxon>
        <taxon>Basidiomycota</taxon>
        <taxon>Agaricomycotina</taxon>
        <taxon>Agaricomycetes</taxon>
        <taxon>Agaricomycetidae</taxon>
        <taxon>Agaricales</taxon>
        <taxon>Tricholomatineae</taxon>
        <taxon>Lyophyllaceae</taxon>
        <taxon>Hypsizygus</taxon>
    </lineage>
</organism>
<accession>A0A369JBW0</accession>
<feature type="compositionally biased region" description="Low complexity" evidence="2">
    <location>
        <begin position="505"/>
        <end position="525"/>
    </location>
</feature>
<feature type="compositionally biased region" description="Polar residues" evidence="2">
    <location>
        <begin position="493"/>
        <end position="504"/>
    </location>
</feature>
<evidence type="ECO:0000259" key="3">
    <source>
        <dbReference type="PROSITE" id="PS51253"/>
    </source>
</evidence>
<proteinExistence type="predicted"/>
<dbReference type="InterPro" id="IPR050863">
    <property type="entry name" value="CenT-Element_Derived"/>
</dbReference>
<feature type="domain" description="HTH CENPB-type" evidence="3">
    <location>
        <begin position="344"/>
        <end position="417"/>
    </location>
</feature>
<dbReference type="InterPro" id="IPR006600">
    <property type="entry name" value="HTH_CenpB_DNA-bd_dom"/>
</dbReference>
<gene>
    <name evidence="4" type="ORF">Hypma_000880</name>
</gene>
<protein>
    <recommendedName>
        <fullName evidence="3">HTH CENPB-type domain-containing protein</fullName>
    </recommendedName>
</protein>
<dbReference type="InParanoid" id="A0A369JBW0"/>
<dbReference type="STRING" id="39966.A0A369JBW0"/>
<sequence>MEAVTGPSYAGYAPLSHLSQSTSTANHIHASMHESSWHHTHISAQSASLTPAQSPSMFSVAERPSDLGYPSPAPSSASPPYTQTDQYVVNHNSPALHLNSSNDAMFSQFNQVESRIGPSRVLTRRQRAALEQGGLGRRASMPSNFQRPQPAPSPRLSSGLYPTPPIATSRLQTPNNEESSPFQRDRLSLNIASAVPLQLQSPSYHPMTPTSMTSPSYSYHMYGHSRSTSGSTSNHQRVPSPALSTVSALTSVSSSASGPGTHAFSPYPRPTSHVLPTIDGAKPKQKKQRLDNTARKNICLYQSQNPSARQEDIASVFKVERSTISKILKHKNKWLNMPDNLGARIAKHRPSKFPEIEEELIQWLEECSRKKITISDNSIRTKAKETARMLHISEEKFKASSGWVENFKSRHGIRAGIWAGASKASSSARVLIDSTGDSILSPLNPAFGGRSEGGEMNASSPHDDEDLESEGSPEPEDSRHRGADEQMAEPSAMTLQSPWAASTNIASSSQHINNSASSQPSLAQPPIEPHPDHSGRRLAPLTSSSHQHAPEPDHHLPQYIDNSSAYYPEPPIPEPRLPTLAEAEDAMNTLITFLDSSGQGILEDSERQMLTTVKCALFQAASGVPFDRSRQ</sequence>
<dbReference type="PANTHER" id="PTHR19303:SF70">
    <property type="entry name" value="HTH CENPB-TYPE DOMAIN-CONTAINING PROTEIN"/>
    <property type="match status" value="1"/>
</dbReference>
<dbReference type="PROSITE" id="PS51253">
    <property type="entry name" value="HTH_CENPB"/>
    <property type="match status" value="1"/>
</dbReference>
<dbReference type="SUPFAM" id="SSF46689">
    <property type="entry name" value="Homeodomain-like"/>
    <property type="match status" value="2"/>
</dbReference>
<dbReference type="OrthoDB" id="9909311at2759"/>
<feature type="compositionally biased region" description="Polar residues" evidence="2">
    <location>
        <begin position="169"/>
        <end position="182"/>
    </location>
</feature>
<feature type="region of interest" description="Disordered" evidence="2">
    <location>
        <begin position="117"/>
        <end position="183"/>
    </location>
</feature>
<dbReference type="PANTHER" id="PTHR19303">
    <property type="entry name" value="TRANSPOSON"/>
    <property type="match status" value="1"/>
</dbReference>
<dbReference type="GO" id="GO:0003677">
    <property type="term" value="F:DNA binding"/>
    <property type="evidence" value="ECO:0007669"/>
    <property type="project" value="UniProtKB-KW"/>
</dbReference>
<feature type="region of interest" description="Disordered" evidence="2">
    <location>
        <begin position="439"/>
        <end position="577"/>
    </location>
</feature>
<keyword evidence="1" id="KW-0238">DNA-binding</keyword>
<dbReference type="EMBL" id="LUEZ02000107">
    <property type="protein sequence ID" value="RDB17905.1"/>
    <property type="molecule type" value="Genomic_DNA"/>
</dbReference>